<accession>A0ABR5B0X4</accession>
<evidence type="ECO:0000256" key="1">
    <source>
        <dbReference type="SAM" id="Phobius"/>
    </source>
</evidence>
<dbReference type="EMBL" id="JXLP01000001">
    <property type="protein sequence ID" value="KIL80163.1"/>
    <property type="molecule type" value="Genomic_DNA"/>
</dbReference>
<evidence type="ECO:0000313" key="3">
    <source>
        <dbReference type="Proteomes" id="UP000031982"/>
    </source>
</evidence>
<organism evidence="2 3">
    <name type="scientific">Bacillus badius</name>
    <dbReference type="NCBI Taxonomy" id="1455"/>
    <lineage>
        <taxon>Bacteria</taxon>
        <taxon>Bacillati</taxon>
        <taxon>Bacillota</taxon>
        <taxon>Bacilli</taxon>
        <taxon>Bacillales</taxon>
        <taxon>Bacillaceae</taxon>
        <taxon>Pseudobacillus</taxon>
    </lineage>
</organism>
<keyword evidence="1" id="KW-1133">Transmembrane helix</keyword>
<gene>
    <name evidence="2" type="ORF">SD77_0011</name>
</gene>
<name>A0ABR5B0X4_BACBA</name>
<comment type="caution">
    <text evidence="2">The sequence shown here is derived from an EMBL/GenBank/DDBJ whole genome shotgun (WGS) entry which is preliminary data.</text>
</comment>
<reference evidence="2 3" key="1">
    <citation type="submission" date="2015-01" db="EMBL/GenBank/DDBJ databases">
        <title>Genome Assembly of Bacillus badius MTCC 1458.</title>
        <authorList>
            <person name="Verma A."/>
            <person name="Khatri I."/>
            <person name="Mual P."/>
            <person name="Subramanian S."/>
            <person name="Krishnamurthi S."/>
        </authorList>
    </citation>
    <scope>NUCLEOTIDE SEQUENCE [LARGE SCALE GENOMIC DNA]</scope>
    <source>
        <strain evidence="2 3">MTCC 1458</strain>
    </source>
</reference>
<protein>
    <submittedName>
        <fullName evidence="2">Uncharacterized protein</fullName>
    </submittedName>
</protein>
<keyword evidence="1" id="KW-0472">Membrane</keyword>
<proteinExistence type="predicted"/>
<keyword evidence="1" id="KW-0812">Transmembrane</keyword>
<keyword evidence="3" id="KW-1185">Reference proteome</keyword>
<sequence>MALEAEFSIDGNAWMYLYLFSLDASSIANFTAFAAIPFP</sequence>
<evidence type="ECO:0000313" key="2">
    <source>
        <dbReference type="EMBL" id="KIL80163.1"/>
    </source>
</evidence>
<feature type="transmembrane region" description="Helical" evidence="1">
    <location>
        <begin position="15"/>
        <end position="36"/>
    </location>
</feature>
<dbReference type="Proteomes" id="UP000031982">
    <property type="component" value="Unassembled WGS sequence"/>
</dbReference>